<dbReference type="Proteomes" id="UP001283212">
    <property type="component" value="Unassembled WGS sequence"/>
</dbReference>
<dbReference type="SUPFAM" id="SSF52540">
    <property type="entry name" value="P-loop containing nucleoside triphosphate hydrolases"/>
    <property type="match status" value="1"/>
</dbReference>
<reference evidence="11 12" key="1">
    <citation type="submission" date="2023-06" db="EMBL/GenBank/DDBJ databases">
        <title>Genome sequence of Methancorpusculaceae sp. Cs1.</title>
        <authorList>
            <person name="Protasov E."/>
            <person name="Platt K."/>
            <person name="Poehlein A."/>
            <person name="Daniel R."/>
            <person name="Brune A."/>
        </authorList>
    </citation>
    <scope>NUCLEOTIDE SEQUENCE [LARGE SCALE GENOMIC DNA]</scope>
    <source>
        <strain evidence="11 12">Cs1</strain>
    </source>
</reference>
<evidence type="ECO:0000256" key="8">
    <source>
        <dbReference type="ARBA" id="ARBA00073649"/>
    </source>
</evidence>
<accession>A0AAE4SB61</accession>
<dbReference type="GO" id="GO:0005524">
    <property type="term" value="F:ATP binding"/>
    <property type="evidence" value="ECO:0007669"/>
    <property type="project" value="UniProtKB-KW"/>
</dbReference>
<dbReference type="PROSITE" id="PS50893">
    <property type="entry name" value="ABC_TRANSPORTER_2"/>
    <property type="match status" value="1"/>
</dbReference>
<dbReference type="InterPro" id="IPR017871">
    <property type="entry name" value="ABC_transporter-like_CS"/>
</dbReference>
<dbReference type="AlphaFoldDB" id="A0AAE4SB61"/>
<dbReference type="Gene3D" id="3.40.50.300">
    <property type="entry name" value="P-loop containing nucleotide triphosphate hydrolases"/>
    <property type="match status" value="1"/>
</dbReference>
<comment type="function">
    <text evidence="6">Required for corrinoid utilization. Probably part of the ABC transporter complex BtuCDF involved in cobalamin (vitamin B12) import. Probably responsible for energy coupling to the transport system.</text>
</comment>
<dbReference type="PANTHER" id="PTHR42794">
    <property type="entry name" value="HEMIN IMPORT ATP-BINDING PROTEIN HMUV"/>
    <property type="match status" value="1"/>
</dbReference>
<dbReference type="RefSeq" id="WP_338095684.1">
    <property type="nucleotide sequence ID" value="NZ_JAWDKB010000002.1"/>
</dbReference>
<evidence type="ECO:0000313" key="12">
    <source>
        <dbReference type="Proteomes" id="UP001283212"/>
    </source>
</evidence>
<evidence type="ECO:0000256" key="3">
    <source>
        <dbReference type="ARBA" id="ARBA00022840"/>
    </source>
</evidence>
<proteinExistence type="predicted"/>
<keyword evidence="2" id="KW-0547">Nucleotide-binding</keyword>
<dbReference type="GO" id="GO:0016887">
    <property type="term" value="F:ATP hydrolysis activity"/>
    <property type="evidence" value="ECO:0007669"/>
    <property type="project" value="InterPro"/>
</dbReference>
<protein>
    <recommendedName>
        <fullName evidence="8">Cobalamin import ATP-binding protein BtuD</fullName>
        <ecNumber evidence="7">7.6.2.8</ecNumber>
    </recommendedName>
    <alternativeName>
        <fullName evidence="9">Vitamin B12-transporting ATPase</fullName>
    </alternativeName>
</protein>
<dbReference type="PANTHER" id="PTHR42794:SF1">
    <property type="entry name" value="HEMIN IMPORT ATP-BINDING PROTEIN HMUV"/>
    <property type="match status" value="1"/>
</dbReference>
<dbReference type="EMBL" id="JAWDKB010000002">
    <property type="protein sequence ID" value="MDV0443151.1"/>
    <property type="molecule type" value="Genomic_DNA"/>
</dbReference>
<evidence type="ECO:0000256" key="2">
    <source>
        <dbReference type="ARBA" id="ARBA00022741"/>
    </source>
</evidence>
<dbReference type="CDD" id="cd03214">
    <property type="entry name" value="ABC_Iron-Siderophores_B12_Hemin"/>
    <property type="match status" value="1"/>
</dbReference>
<keyword evidence="3 11" id="KW-0067">ATP-binding</keyword>
<gene>
    <name evidence="11" type="primary">btuD_3</name>
    <name evidence="11" type="ORF">McpCs1_05190</name>
</gene>
<dbReference type="InterPro" id="IPR003593">
    <property type="entry name" value="AAA+_ATPase"/>
</dbReference>
<dbReference type="GO" id="GO:0015420">
    <property type="term" value="F:ABC-type vitamin B12 transporter activity"/>
    <property type="evidence" value="ECO:0007669"/>
    <property type="project" value="UniProtKB-EC"/>
</dbReference>
<comment type="caution">
    <text evidence="11">The sequence shown here is derived from an EMBL/GenBank/DDBJ whole genome shotgun (WGS) entry which is preliminary data.</text>
</comment>
<feature type="domain" description="ABC transporter" evidence="10">
    <location>
        <begin position="5"/>
        <end position="239"/>
    </location>
</feature>
<evidence type="ECO:0000313" key="11">
    <source>
        <dbReference type="EMBL" id="MDV0443151.1"/>
    </source>
</evidence>
<evidence type="ECO:0000259" key="10">
    <source>
        <dbReference type="PROSITE" id="PS50893"/>
    </source>
</evidence>
<evidence type="ECO:0000256" key="5">
    <source>
        <dbReference type="ARBA" id="ARBA00050590"/>
    </source>
</evidence>
<evidence type="ECO:0000256" key="7">
    <source>
        <dbReference type="ARBA" id="ARBA00066387"/>
    </source>
</evidence>
<evidence type="ECO:0000256" key="9">
    <source>
        <dbReference type="ARBA" id="ARBA00077139"/>
    </source>
</evidence>
<evidence type="ECO:0000256" key="4">
    <source>
        <dbReference type="ARBA" id="ARBA00022967"/>
    </source>
</evidence>
<dbReference type="InterPro" id="IPR003439">
    <property type="entry name" value="ABC_transporter-like_ATP-bd"/>
</dbReference>
<evidence type="ECO:0000256" key="6">
    <source>
        <dbReference type="ARBA" id="ARBA00058960"/>
    </source>
</evidence>
<dbReference type="Pfam" id="PF00005">
    <property type="entry name" value="ABC_tran"/>
    <property type="match status" value="1"/>
</dbReference>
<organism evidence="11 12">
    <name type="scientific">Methanorbis rubei</name>
    <dbReference type="NCBI Taxonomy" id="3028300"/>
    <lineage>
        <taxon>Archaea</taxon>
        <taxon>Methanobacteriati</taxon>
        <taxon>Methanobacteriota</taxon>
        <taxon>Stenosarchaea group</taxon>
        <taxon>Methanomicrobia</taxon>
        <taxon>Methanomicrobiales</taxon>
        <taxon>Methanocorpusculaceae</taxon>
        <taxon>Methanorbis</taxon>
    </lineage>
</organism>
<evidence type="ECO:0000256" key="1">
    <source>
        <dbReference type="ARBA" id="ARBA00022448"/>
    </source>
</evidence>
<keyword evidence="12" id="KW-1185">Reference proteome</keyword>
<dbReference type="SMART" id="SM00382">
    <property type="entry name" value="AAA"/>
    <property type="match status" value="1"/>
</dbReference>
<dbReference type="PROSITE" id="PS00211">
    <property type="entry name" value="ABC_TRANSPORTER_1"/>
    <property type="match status" value="1"/>
</dbReference>
<name>A0AAE4SB61_9EURY</name>
<keyword evidence="1" id="KW-0813">Transport</keyword>
<dbReference type="InterPro" id="IPR027417">
    <property type="entry name" value="P-loop_NTPase"/>
</dbReference>
<sequence length="406" mass="44466">MTPILRVKEIVAGYEDFTVIHNLSMTVEAGSFVGILGKNGCGKSTLLKTLSRILSPNQGTVYLNEHKLEEYDSRTFAKNLGCVRQETDVVFPFTVREIVLMGRHPYAGRLNPLSAEDLKIADEMMQITNTTHLAGRLITEVSGGERQRVLIARTLAQQPKILLLDEPTSHLDIQHQIEILSLIQNLTPKITVVGVFHDLNLAAQFCDRLILMGKGTILADGTPAEVLTTEMIGACFQVDMIACIHPNTGKPHLIPAYTGKEEQVSLRVHVISGGGTGTDLLHTLYSRGCQITAGVLAANDTDALTTRVLGIETVRETPFEKISDNSIDQVSQIIKDTDVIVVTGMPIGYGNLANLEILKETTKPVYFIGEIQDYTKGAAEEIKKDLIRKGAFTVSNIPELLSRILP</sequence>
<keyword evidence="4" id="KW-1278">Translocase</keyword>
<dbReference type="FunFam" id="3.40.50.300:FF:000134">
    <property type="entry name" value="Iron-enterobactin ABC transporter ATP-binding protein"/>
    <property type="match status" value="1"/>
</dbReference>
<comment type="catalytic activity">
    <reaction evidence="5">
        <text>an R-cob(III)alamin(out) + ATP + H2O = an R-cob(III)alamin(in) + ADP + phosphate + H(+)</text>
        <dbReference type="Rhea" id="RHEA:17873"/>
        <dbReference type="ChEBI" id="CHEBI:15377"/>
        <dbReference type="ChEBI" id="CHEBI:15378"/>
        <dbReference type="ChEBI" id="CHEBI:30616"/>
        <dbReference type="ChEBI" id="CHEBI:43474"/>
        <dbReference type="ChEBI" id="CHEBI:140785"/>
        <dbReference type="ChEBI" id="CHEBI:456216"/>
        <dbReference type="EC" id="7.6.2.8"/>
    </reaction>
</comment>
<dbReference type="EC" id="7.6.2.8" evidence="7"/>